<feature type="compositionally biased region" description="Basic and acidic residues" evidence="1">
    <location>
        <begin position="74"/>
        <end position="83"/>
    </location>
</feature>
<protein>
    <submittedName>
        <fullName evidence="5">Uncharacterized protein</fullName>
    </submittedName>
</protein>
<evidence type="ECO:0000313" key="5">
    <source>
        <dbReference type="EMBL" id="KAK7477097.1"/>
    </source>
</evidence>
<feature type="non-terminal residue" evidence="5">
    <location>
        <position position="500"/>
    </location>
</feature>
<feature type="region of interest" description="Disordered" evidence="1">
    <location>
        <begin position="56"/>
        <end position="83"/>
    </location>
</feature>
<feature type="region of interest" description="Disordered" evidence="1">
    <location>
        <begin position="255"/>
        <end position="283"/>
    </location>
</feature>
<sequence length="500" mass="54883">ELRCYCNESGCVSTGYMCKSAAGQCYTAVEVHGEKTRATHGCLDSVPLENRGLCGRDADRGGDAGGRGQGSQGDRGRERERTEVIRSGTAAEPGLGGVLICCAEDMCNYYGENEITLSRNITGSKGLLLQASSALVLMKSVVFSSTPSDYPSLHPIFPVVGDTVSACNENGFSFESTADPAPPFQLINRHHGLCVCETNKGGGGISHWWRHVGDGGGRRRLTRSSLTAMFYQICQVTQSPDHRAECRCHENGRADQATVKHAQRDRLGSPPRGSGGKPHRRDGPTMARQLWWVTIRSHVPRVGPVFKLAVYLALGCNRIRSDGGQRCLLGLFGLVRVVHSKAFNWRWDDRFAVVALKGPVLIGTERELFTCGHSRSGGRGIGDRSGVIYSRNDERHDDDRDLWFKAAVIAVPIAGGFILVLLVLLAVRMLRTDTQRHRRLIQIRRERSLTKAQLYVTDHFSDVSTKSDVGKTCSLFPPKSHNWPRFLAFGLLNAAVLALR</sequence>
<accession>A0ABD0JQD7</accession>
<evidence type="ECO:0000313" key="6">
    <source>
        <dbReference type="Proteomes" id="UP001519460"/>
    </source>
</evidence>
<organism evidence="5 6">
    <name type="scientific">Batillaria attramentaria</name>
    <dbReference type="NCBI Taxonomy" id="370345"/>
    <lineage>
        <taxon>Eukaryota</taxon>
        <taxon>Metazoa</taxon>
        <taxon>Spiralia</taxon>
        <taxon>Lophotrochozoa</taxon>
        <taxon>Mollusca</taxon>
        <taxon>Gastropoda</taxon>
        <taxon>Caenogastropoda</taxon>
        <taxon>Sorbeoconcha</taxon>
        <taxon>Cerithioidea</taxon>
        <taxon>Batillariidae</taxon>
        <taxon>Batillaria</taxon>
    </lineage>
</organism>
<comment type="caution">
    <text evidence="5">The sequence shown here is derived from an EMBL/GenBank/DDBJ whole genome shotgun (WGS) entry which is preliminary data.</text>
</comment>
<dbReference type="Pfam" id="PF06211">
    <property type="entry name" value="BAMBI"/>
    <property type="match status" value="1"/>
</dbReference>
<reference evidence="5 6" key="1">
    <citation type="journal article" date="2023" name="Sci. Data">
        <title>Genome assembly of the Korean intertidal mud-creeper Batillaria attramentaria.</title>
        <authorList>
            <person name="Patra A.K."/>
            <person name="Ho P.T."/>
            <person name="Jun S."/>
            <person name="Lee S.J."/>
            <person name="Kim Y."/>
            <person name="Won Y.J."/>
        </authorList>
    </citation>
    <scope>NUCLEOTIDE SEQUENCE [LARGE SCALE GENOMIC DNA]</scope>
    <source>
        <strain evidence="5">Wonlab-2016</strain>
    </source>
</reference>
<feature type="transmembrane region" description="Helical" evidence="2">
    <location>
        <begin position="402"/>
        <end position="430"/>
    </location>
</feature>
<dbReference type="EMBL" id="JACVVK020000358">
    <property type="protein sequence ID" value="KAK7477097.1"/>
    <property type="molecule type" value="Genomic_DNA"/>
</dbReference>
<evidence type="ECO:0000256" key="1">
    <source>
        <dbReference type="SAM" id="MobiDB-lite"/>
    </source>
</evidence>
<dbReference type="Pfam" id="PF19337">
    <property type="entry name" value="BAMBI_C"/>
    <property type="match status" value="1"/>
</dbReference>
<dbReference type="Proteomes" id="UP001519460">
    <property type="component" value="Unassembled WGS sequence"/>
</dbReference>
<keyword evidence="2" id="KW-0812">Transmembrane</keyword>
<name>A0ABD0JQD7_9CAEN</name>
<evidence type="ECO:0000256" key="2">
    <source>
        <dbReference type="SAM" id="Phobius"/>
    </source>
</evidence>
<dbReference type="AlphaFoldDB" id="A0ABD0JQD7"/>
<evidence type="ECO:0000259" key="3">
    <source>
        <dbReference type="Pfam" id="PF06211"/>
    </source>
</evidence>
<feature type="domain" description="BMP and activin membrane-bound inhibitor C-terminal" evidence="4">
    <location>
        <begin position="400"/>
        <end position="452"/>
    </location>
</feature>
<feature type="compositionally biased region" description="Gly residues" evidence="1">
    <location>
        <begin position="63"/>
        <end position="73"/>
    </location>
</feature>
<dbReference type="CDD" id="cd23576">
    <property type="entry name" value="TFP_LU_ECD_BAMBI"/>
    <property type="match status" value="1"/>
</dbReference>
<evidence type="ECO:0000259" key="4">
    <source>
        <dbReference type="Pfam" id="PF19337"/>
    </source>
</evidence>
<proteinExistence type="predicted"/>
<gene>
    <name evidence="5" type="ORF">BaRGS_00031683</name>
</gene>
<keyword evidence="2" id="KW-0472">Membrane</keyword>
<dbReference type="InterPro" id="IPR045806">
    <property type="entry name" value="BAMBI_C"/>
</dbReference>
<feature type="non-terminal residue" evidence="5">
    <location>
        <position position="1"/>
    </location>
</feature>
<dbReference type="InterPro" id="IPR045807">
    <property type="entry name" value="BAMBI_N"/>
</dbReference>
<keyword evidence="2" id="KW-1133">Transmembrane helix</keyword>
<keyword evidence="6" id="KW-1185">Reference proteome</keyword>
<feature type="domain" description="BMP and activin membrane-bound inhibitor N-terminal" evidence="3">
    <location>
        <begin position="1"/>
        <end position="46"/>
    </location>
</feature>